<dbReference type="RefSeq" id="WP_007578515.1">
    <property type="nucleotide sequence ID" value="NZ_AGUD01000299.1"/>
</dbReference>
<dbReference type="InterPro" id="IPR013217">
    <property type="entry name" value="Methyltransf_12"/>
</dbReference>
<keyword evidence="3" id="KW-1185">Reference proteome</keyword>
<dbReference type="GO" id="GO:0016740">
    <property type="term" value="F:transferase activity"/>
    <property type="evidence" value="ECO:0007669"/>
    <property type="project" value="UniProtKB-KW"/>
</dbReference>
<dbReference type="EMBL" id="AGUD01000299">
    <property type="protein sequence ID" value="EHN09171.1"/>
    <property type="molecule type" value="Genomic_DNA"/>
</dbReference>
<proteinExistence type="predicted"/>
<evidence type="ECO:0000259" key="1">
    <source>
        <dbReference type="Pfam" id="PF08242"/>
    </source>
</evidence>
<dbReference type="Gene3D" id="3.40.50.150">
    <property type="entry name" value="Vaccinia Virus protein VP39"/>
    <property type="match status" value="1"/>
</dbReference>
<name>H0EAV3_9ACTN</name>
<evidence type="ECO:0000313" key="3">
    <source>
        <dbReference type="Proteomes" id="UP000005143"/>
    </source>
</evidence>
<comment type="caution">
    <text evidence="2">The sequence shown here is derived from an EMBL/GenBank/DDBJ whole genome shotgun (WGS) entry which is preliminary data.</text>
</comment>
<dbReference type="InterPro" id="IPR029063">
    <property type="entry name" value="SAM-dependent_MTases_sf"/>
</dbReference>
<dbReference type="Proteomes" id="UP000005143">
    <property type="component" value="Unassembled WGS sequence"/>
</dbReference>
<gene>
    <name evidence="2" type="ORF">PAI11_39780</name>
</gene>
<protein>
    <submittedName>
        <fullName evidence="2">Glycosyl transferase family 2</fullName>
    </submittedName>
</protein>
<reference evidence="2 3" key="1">
    <citation type="journal article" date="2013" name="Biodegradation">
        <title>Quantitative proteomic analysis of ibuprofen-degrading Patulibacter sp. strain I11.</title>
        <authorList>
            <person name="Almeida B."/>
            <person name="Kjeldal H."/>
            <person name="Lolas I."/>
            <person name="Knudsen A.D."/>
            <person name="Carvalho G."/>
            <person name="Nielsen K.L."/>
            <person name="Barreto Crespo M.T."/>
            <person name="Stensballe A."/>
            <person name="Nielsen J.L."/>
        </authorList>
    </citation>
    <scope>NUCLEOTIDE SEQUENCE [LARGE SCALE GENOMIC DNA]</scope>
    <source>
        <strain evidence="2 3">I11</strain>
    </source>
</reference>
<keyword evidence="2" id="KW-0808">Transferase</keyword>
<dbReference type="SUPFAM" id="SSF53335">
    <property type="entry name" value="S-adenosyl-L-methionine-dependent methyltransferases"/>
    <property type="match status" value="1"/>
</dbReference>
<dbReference type="OrthoDB" id="189743at2"/>
<dbReference type="AlphaFoldDB" id="H0EAV3"/>
<feature type="domain" description="Methyltransferase type 12" evidence="1">
    <location>
        <begin position="83"/>
        <end position="164"/>
    </location>
</feature>
<evidence type="ECO:0000313" key="2">
    <source>
        <dbReference type="EMBL" id="EHN09171.1"/>
    </source>
</evidence>
<dbReference type="Pfam" id="PF08242">
    <property type="entry name" value="Methyltransf_12"/>
    <property type="match status" value="1"/>
</dbReference>
<organism evidence="2 3">
    <name type="scientific">Patulibacter medicamentivorans</name>
    <dbReference type="NCBI Taxonomy" id="1097667"/>
    <lineage>
        <taxon>Bacteria</taxon>
        <taxon>Bacillati</taxon>
        <taxon>Actinomycetota</taxon>
        <taxon>Thermoleophilia</taxon>
        <taxon>Solirubrobacterales</taxon>
        <taxon>Patulibacteraceae</taxon>
        <taxon>Patulibacter</taxon>
    </lineage>
</organism>
<sequence length="241" mass="26894">MALDPERDLAELQAYLGPRFDLDRLQNHDAGVRDEWRSVADAERFYRTSESYLYDLTAFAMSGAKAPYHATLRELVPPGARLLDFGCGIGADGLSLLEDGYDVTFADFANPSTAYLAWRLEHRGLRAPILDLDALPPLERFDAVYAFDVVEHASDPEAVLARMEGLGGLVVANLLDTDGDDLELHQPMPLRRLLARAAPGLVRHELHYERSHLVAYRTDATVGPARAALRQLRMRTRRARG</sequence>
<accession>H0EAV3</accession>